<name>A0ACC2J7V9_9PEZI</name>
<gene>
    <name evidence="1" type="ORF">ONZ43_g740</name>
</gene>
<organism evidence="1 2">
    <name type="scientific">Nemania bipapillata</name>
    <dbReference type="NCBI Taxonomy" id="110536"/>
    <lineage>
        <taxon>Eukaryota</taxon>
        <taxon>Fungi</taxon>
        <taxon>Dikarya</taxon>
        <taxon>Ascomycota</taxon>
        <taxon>Pezizomycotina</taxon>
        <taxon>Sordariomycetes</taxon>
        <taxon>Xylariomycetidae</taxon>
        <taxon>Xylariales</taxon>
        <taxon>Xylariaceae</taxon>
        <taxon>Nemania</taxon>
    </lineage>
</organism>
<dbReference type="Proteomes" id="UP001153334">
    <property type="component" value="Unassembled WGS sequence"/>
</dbReference>
<reference evidence="1" key="1">
    <citation type="submission" date="2022-11" db="EMBL/GenBank/DDBJ databases">
        <title>Genome Sequence of Nemania bipapillata.</title>
        <authorList>
            <person name="Buettner E."/>
        </authorList>
    </citation>
    <scope>NUCLEOTIDE SEQUENCE</scope>
    <source>
        <strain evidence="1">CP14</strain>
    </source>
</reference>
<sequence>MGVESNIGANLYLPKFGIGTIWKKLSNLLPEVPDIHNLAYNNSHDGSPNPNAIPGSSDSSNLNSEEFLEEVKKLMPETIWVQENKSGKLKIPEDFWHALKQLIEEDTSILSLRNSNISEDHWRAIKSRIQTSGICKTSAPTENMKDVIERTISHSWDSWLKQNDQAAKEALVGVALTRDDFMKLFQQEIASYKREIRQELKELRKRIRNITQQMSGLQKDMGPGSQISKDEITKLINSIVSKAINNVKLDAVAQGLIKGHANDVLANQVNFLAIGAGASIDTTFNSRAWSGPKNPFKSNKWLDNSYRAQPPAAALSPWSQEGECFCAGADQKGYGKGTNSISVITSRNIIPQHLVVEHILPGATLDPGAMPKEIEVWAYIEEVTLRSEVRTFSETKFPETPKEEVLNDGFVKIGHFTYENKNSGDGVQVFKMSDELRRMNVITHRVVIRAINNYGADHTCFYRLRLYGEIVERPDDPTPLSSGWRSWF</sequence>
<accession>A0ACC2J7V9</accession>
<protein>
    <submittedName>
        <fullName evidence="1">Uncharacterized protein</fullName>
    </submittedName>
</protein>
<comment type="caution">
    <text evidence="1">The sequence shown here is derived from an EMBL/GenBank/DDBJ whole genome shotgun (WGS) entry which is preliminary data.</text>
</comment>
<evidence type="ECO:0000313" key="1">
    <source>
        <dbReference type="EMBL" id="KAJ8123268.1"/>
    </source>
</evidence>
<keyword evidence="2" id="KW-1185">Reference proteome</keyword>
<proteinExistence type="predicted"/>
<evidence type="ECO:0000313" key="2">
    <source>
        <dbReference type="Proteomes" id="UP001153334"/>
    </source>
</evidence>
<dbReference type="EMBL" id="JAPESX010000104">
    <property type="protein sequence ID" value="KAJ8123268.1"/>
    <property type="molecule type" value="Genomic_DNA"/>
</dbReference>